<evidence type="ECO:0000313" key="8">
    <source>
        <dbReference type="Proteomes" id="UP000510886"/>
    </source>
</evidence>
<evidence type="ECO:0000256" key="1">
    <source>
        <dbReference type="ARBA" id="ARBA00008366"/>
    </source>
</evidence>
<dbReference type="InterPro" id="IPR016446">
    <property type="entry name" value="Flavin_OxRdtase_Frp"/>
</dbReference>
<evidence type="ECO:0000256" key="5">
    <source>
        <dbReference type="PIRNR" id="PIRNR005426"/>
    </source>
</evidence>
<dbReference type="CDD" id="cd02146">
    <property type="entry name" value="NfsA-like"/>
    <property type="match status" value="1"/>
</dbReference>
<dbReference type="EMBL" id="CP047418">
    <property type="protein sequence ID" value="QLL78478.1"/>
    <property type="molecule type" value="Genomic_DNA"/>
</dbReference>
<dbReference type="SUPFAM" id="SSF55469">
    <property type="entry name" value="FMN-dependent nitroreductase-like"/>
    <property type="match status" value="1"/>
</dbReference>
<keyword evidence="5" id="KW-0521">NADP</keyword>
<protein>
    <submittedName>
        <fullName evidence="7">NADPH-dependent oxidoreductase</fullName>
    </submittedName>
</protein>
<accession>A0A7H9EL79</accession>
<dbReference type="InterPro" id="IPR000415">
    <property type="entry name" value="Nitroreductase-like"/>
</dbReference>
<evidence type="ECO:0000256" key="3">
    <source>
        <dbReference type="ARBA" id="ARBA00022643"/>
    </source>
</evidence>
<evidence type="ECO:0000256" key="4">
    <source>
        <dbReference type="ARBA" id="ARBA00023002"/>
    </source>
</evidence>
<evidence type="ECO:0000259" key="6">
    <source>
        <dbReference type="Pfam" id="PF00881"/>
    </source>
</evidence>
<name>A0A7H9EL79_9LACO</name>
<dbReference type="Proteomes" id="UP000510886">
    <property type="component" value="Chromosome"/>
</dbReference>
<evidence type="ECO:0000313" key="7">
    <source>
        <dbReference type="EMBL" id="QLL78478.1"/>
    </source>
</evidence>
<dbReference type="AlphaFoldDB" id="A0A7H9EL79"/>
<feature type="domain" description="Nitroreductase" evidence="6">
    <location>
        <begin position="13"/>
        <end position="163"/>
    </location>
</feature>
<dbReference type="Pfam" id="PF00881">
    <property type="entry name" value="Nitroreductase"/>
    <property type="match status" value="1"/>
</dbReference>
<comment type="similarity">
    <text evidence="1 5">Belongs to the flavin oxidoreductase frp family.</text>
</comment>
<keyword evidence="2 5" id="KW-0285">Flavoprotein</keyword>
<sequence>MQTNDTITTQLNHRTVRQFTDQPLDKETLTTLYEVARRTATSQYLQQFSLIHVTDLAKKRRFASICRQPAIAENGDLFIFVADLRRNQQIRRKNGVDDGRLHTMDLYLQGMADATLALQNMYVAAESLGLGGVILGSIRNDLKAVTELLDLPAMVIPVLGLRLGVPAEDHEQKPRLPQKLLVMENTYNDALDEQAYQEFDRTLATYYTERNANARQENFTSLIAGENSTLNEKVTKRDDVLEVTHAQGLLWK</sequence>
<dbReference type="Gene3D" id="3.40.109.10">
    <property type="entry name" value="NADH Oxidase"/>
    <property type="match status" value="1"/>
</dbReference>
<gene>
    <name evidence="7" type="ORF">GTO87_07725</name>
</gene>
<keyword evidence="4 5" id="KW-0560">Oxidoreductase</keyword>
<reference evidence="7 8" key="1">
    <citation type="submission" date="2020-01" db="EMBL/GenBank/DDBJ databases">
        <title>Complete and circular genome sequences of six lactobacillus isolates from horses.</title>
        <authorList>
            <person name="Hassan H.M."/>
        </authorList>
    </citation>
    <scope>NUCLEOTIDE SEQUENCE [LARGE SCALE GENOMIC DNA]</scope>
    <source>
        <strain evidence="7 8">1A</strain>
    </source>
</reference>
<proteinExistence type="inferred from homology"/>
<dbReference type="PANTHER" id="PTHR43425">
    <property type="entry name" value="OXYGEN-INSENSITIVE NADPH NITROREDUCTASE"/>
    <property type="match status" value="1"/>
</dbReference>
<evidence type="ECO:0000256" key="2">
    <source>
        <dbReference type="ARBA" id="ARBA00022630"/>
    </source>
</evidence>
<dbReference type="RefSeq" id="WP_180848675.1">
    <property type="nucleotide sequence ID" value="NZ_CP047418.1"/>
</dbReference>
<dbReference type="InterPro" id="IPR029479">
    <property type="entry name" value="Nitroreductase"/>
</dbReference>
<organism evidence="7 8">
    <name type="scientific">Ligilactobacillus saerimneri</name>
    <dbReference type="NCBI Taxonomy" id="228229"/>
    <lineage>
        <taxon>Bacteria</taxon>
        <taxon>Bacillati</taxon>
        <taxon>Bacillota</taxon>
        <taxon>Bacilli</taxon>
        <taxon>Lactobacillales</taxon>
        <taxon>Lactobacillaceae</taxon>
        <taxon>Ligilactobacillus</taxon>
    </lineage>
</organism>
<dbReference type="GO" id="GO:0016491">
    <property type="term" value="F:oxidoreductase activity"/>
    <property type="evidence" value="ECO:0007669"/>
    <property type="project" value="UniProtKB-UniRule"/>
</dbReference>
<dbReference type="KEGG" id="lsw:GTO87_07725"/>
<keyword evidence="3 5" id="KW-0288">FMN</keyword>
<dbReference type="PIRSF" id="PIRSF005426">
    <property type="entry name" value="Frp"/>
    <property type="match status" value="1"/>
</dbReference>
<dbReference type="PANTHER" id="PTHR43425:SF2">
    <property type="entry name" value="OXYGEN-INSENSITIVE NADPH NITROREDUCTASE"/>
    <property type="match status" value="1"/>
</dbReference>